<dbReference type="PANTHER" id="PTHR35007:SF1">
    <property type="entry name" value="PILUS ASSEMBLY PROTEIN"/>
    <property type="match status" value="1"/>
</dbReference>
<reference evidence="8" key="1">
    <citation type="submission" date="2009-02" db="EMBL/GenBank/DDBJ databases">
        <authorList>
            <person name="Fulton L."/>
            <person name="Clifton S."/>
            <person name="Fulton B."/>
            <person name="Xu J."/>
            <person name="Minx P."/>
            <person name="Pepin K.H."/>
            <person name="Johnson M."/>
            <person name="Bhonagiri V."/>
            <person name="Nash W.E."/>
            <person name="Mardis E.R."/>
            <person name="Wilson R.K."/>
        </authorList>
    </citation>
    <scope>NUCLEOTIDE SEQUENCE [LARGE SCALE GENOMIC DNA]</scope>
    <source>
        <strain evidence="8">DSM 15053</strain>
    </source>
</reference>
<keyword evidence="4 6" id="KW-1133">Transmembrane helix</keyword>
<organism evidence="8 9">
    <name type="scientific">[Clostridium] hylemonae DSM 15053</name>
    <dbReference type="NCBI Taxonomy" id="553973"/>
    <lineage>
        <taxon>Bacteria</taxon>
        <taxon>Bacillati</taxon>
        <taxon>Bacillota</taxon>
        <taxon>Clostridia</taxon>
        <taxon>Lachnospirales</taxon>
        <taxon>Lachnospiraceae</taxon>
    </lineage>
</organism>
<dbReference type="Proteomes" id="UP000004893">
    <property type="component" value="Unassembled WGS sequence"/>
</dbReference>
<dbReference type="HOGENOM" id="CLU_079577_1_0_9"/>
<dbReference type="RefSeq" id="WP_006443529.1">
    <property type="nucleotide sequence ID" value="NZ_CP036524.1"/>
</dbReference>
<dbReference type="EMBL" id="ABYI02000022">
    <property type="protein sequence ID" value="EEG74170.1"/>
    <property type="molecule type" value="Genomic_DNA"/>
</dbReference>
<dbReference type="OrthoDB" id="9796142at2"/>
<evidence type="ECO:0000256" key="4">
    <source>
        <dbReference type="ARBA" id="ARBA00022989"/>
    </source>
</evidence>
<keyword evidence="2" id="KW-1003">Cell membrane</keyword>
<reference evidence="8" key="2">
    <citation type="submission" date="2013-06" db="EMBL/GenBank/DDBJ databases">
        <title>Draft genome sequence of Clostridium hylemonae (DSM 15053).</title>
        <authorList>
            <person name="Sudarsanam P."/>
            <person name="Ley R."/>
            <person name="Guruge J."/>
            <person name="Turnbaugh P.J."/>
            <person name="Mahowald M."/>
            <person name="Liep D."/>
            <person name="Gordon J."/>
        </authorList>
    </citation>
    <scope>NUCLEOTIDE SEQUENCE</scope>
    <source>
        <strain evidence="8">DSM 15053</strain>
    </source>
</reference>
<evidence type="ECO:0000259" key="7">
    <source>
        <dbReference type="Pfam" id="PF00482"/>
    </source>
</evidence>
<keyword evidence="9" id="KW-1185">Reference proteome</keyword>
<comment type="caution">
    <text evidence="8">The sequence shown here is derived from an EMBL/GenBank/DDBJ whole genome shotgun (WGS) entry which is preliminary data.</text>
</comment>
<proteinExistence type="predicted"/>
<dbReference type="InterPro" id="IPR018076">
    <property type="entry name" value="T2SS_GspF_dom"/>
</dbReference>
<gene>
    <name evidence="8" type="ORF">CLOHYLEM_06177</name>
</gene>
<evidence type="ECO:0000256" key="6">
    <source>
        <dbReference type="SAM" id="Phobius"/>
    </source>
</evidence>
<evidence type="ECO:0000256" key="2">
    <source>
        <dbReference type="ARBA" id="ARBA00022475"/>
    </source>
</evidence>
<feature type="transmembrane region" description="Helical" evidence="6">
    <location>
        <begin position="36"/>
        <end position="58"/>
    </location>
</feature>
<dbReference type="AlphaFoldDB" id="C0C206"/>
<dbReference type="Pfam" id="PF00482">
    <property type="entry name" value="T2SSF"/>
    <property type="match status" value="1"/>
</dbReference>
<dbReference type="PANTHER" id="PTHR35007">
    <property type="entry name" value="INTEGRAL MEMBRANE PROTEIN-RELATED"/>
    <property type="match status" value="1"/>
</dbReference>
<dbReference type="GO" id="GO:0005886">
    <property type="term" value="C:plasma membrane"/>
    <property type="evidence" value="ECO:0007669"/>
    <property type="project" value="UniProtKB-SubCell"/>
</dbReference>
<evidence type="ECO:0000256" key="5">
    <source>
        <dbReference type="ARBA" id="ARBA00023136"/>
    </source>
</evidence>
<dbReference type="STRING" id="553973.CLOHYLEM_06177"/>
<sequence length="251" mass="28796">MRLRTEASCWQQDIKPEEYVQGILKSTVITVLTAWLYYRSAIAVPLLAPVWIWQYRIWKKECLRRKSSSFQLQFKDAIQSLSSALSTGYSVENAWKEAEKELKLLYRENDRIRKELHIIVSQIRVNVPMEQIMEEFAERVRQEDVRNFTAVFAAAKKSGGDMVAIIRNTAGQIGDKVEVKREIDTILASREYEFKVMSAVPYVIIGYMSLSFPEFMQNLYGNVLGTGVMTVCLAAYIGACCLGQKIIRIEV</sequence>
<accession>C0C206</accession>
<evidence type="ECO:0000256" key="1">
    <source>
        <dbReference type="ARBA" id="ARBA00004651"/>
    </source>
</evidence>
<evidence type="ECO:0000313" key="8">
    <source>
        <dbReference type="EMBL" id="EEG74170.1"/>
    </source>
</evidence>
<keyword evidence="5 6" id="KW-0472">Membrane</keyword>
<protein>
    <submittedName>
        <fullName evidence="8">Bacterial type II secretion system domain protein F</fullName>
    </submittedName>
</protein>
<keyword evidence="3 6" id="KW-0812">Transmembrane</keyword>
<feature type="transmembrane region" description="Helical" evidence="6">
    <location>
        <begin position="219"/>
        <end position="242"/>
    </location>
</feature>
<dbReference type="eggNOG" id="COG4965">
    <property type="taxonomic scope" value="Bacteria"/>
</dbReference>
<evidence type="ECO:0000256" key="3">
    <source>
        <dbReference type="ARBA" id="ARBA00022692"/>
    </source>
</evidence>
<feature type="domain" description="Type II secretion system protein GspF" evidence="7">
    <location>
        <begin position="78"/>
        <end position="207"/>
    </location>
</feature>
<comment type="subcellular location">
    <subcellularLocation>
        <location evidence="1">Cell membrane</location>
        <topology evidence="1">Multi-pass membrane protein</topology>
    </subcellularLocation>
</comment>
<evidence type="ECO:0000313" key="9">
    <source>
        <dbReference type="Proteomes" id="UP000004893"/>
    </source>
</evidence>
<name>C0C206_9FIRM</name>